<feature type="compositionally biased region" description="Basic residues" evidence="1">
    <location>
        <begin position="28"/>
        <end position="37"/>
    </location>
</feature>
<accession>A0ABP9JEH1</accession>
<dbReference type="EMBL" id="BAABIW010000014">
    <property type="protein sequence ID" value="GAA5027058.1"/>
    <property type="molecule type" value="Genomic_DNA"/>
</dbReference>
<dbReference type="SUPFAM" id="SSF53335">
    <property type="entry name" value="S-adenosyl-L-methionine-dependent methyltransferases"/>
    <property type="match status" value="1"/>
</dbReference>
<dbReference type="PANTHER" id="PTHR34203:SF15">
    <property type="entry name" value="SLL1173 PROTEIN"/>
    <property type="match status" value="1"/>
</dbReference>
<dbReference type="Pfam" id="PF05050">
    <property type="entry name" value="Methyltransf_21"/>
    <property type="match status" value="1"/>
</dbReference>
<evidence type="ECO:0000313" key="4">
    <source>
        <dbReference type="Proteomes" id="UP001500427"/>
    </source>
</evidence>
<dbReference type="InterPro" id="IPR029063">
    <property type="entry name" value="SAM-dependent_MTases_sf"/>
</dbReference>
<dbReference type="NCBIfam" id="TIGR01444">
    <property type="entry name" value="fkbM_fam"/>
    <property type="match status" value="1"/>
</dbReference>
<evidence type="ECO:0000259" key="2">
    <source>
        <dbReference type="Pfam" id="PF05050"/>
    </source>
</evidence>
<gene>
    <name evidence="3" type="ORF">GCM10023258_21460</name>
</gene>
<proteinExistence type="predicted"/>
<dbReference type="Proteomes" id="UP001500427">
    <property type="component" value="Unassembled WGS sequence"/>
</dbReference>
<evidence type="ECO:0000256" key="1">
    <source>
        <dbReference type="SAM" id="MobiDB-lite"/>
    </source>
</evidence>
<organism evidence="3 4">
    <name type="scientific">Terrabacter aeriphilus</name>
    <dbReference type="NCBI Taxonomy" id="515662"/>
    <lineage>
        <taxon>Bacteria</taxon>
        <taxon>Bacillati</taxon>
        <taxon>Actinomycetota</taxon>
        <taxon>Actinomycetes</taxon>
        <taxon>Micrococcales</taxon>
        <taxon>Intrasporangiaceae</taxon>
        <taxon>Terrabacter</taxon>
    </lineage>
</organism>
<dbReference type="RefSeq" id="WP_345507458.1">
    <property type="nucleotide sequence ID" value="NZ_BAABIW010000014.1"/>
</dbReference>
<keyword evidence="4" id="KW-1185">Reference proteome</keyword>
<feature type="region of interest" description="Disordered" evidence="1">
    <location>
        <begin position="28"/>
        <end position="56"/>
    </location>
</feature>
<sequence>MPTWSSVRGAYARGGLRGVVTATRRRVARRLGRRPGGGRRSSATTTSPDGSRGRVTAETVDRSGALAFFEARRAVYEGLADAVAPFLPRDGVLLDVGANIGFFTQVLTERTGFRGRAHLFEPVPNLADLCVETAARLPCAVTVHRVGLGDADARVTIFVSSDGNLGWNTMVEQKARGKQMAPVEVEVARFDDLGLADVPDLVKIDVEGAEHRVLTGMLPALRRWSPRPVILCEVGWGSGHPEWEQELAAFAALAALGYETCHVDGVPLDVRDLRRTTDVLFVPRRGA</sequence>
<protein>
    <recommendedName>
        <fullName evidence="2">Methyltransferase FkbM domain-containing protein</fullName>
    </recommendedName>
</protein>
<comment type="caution">
    <text evidence="3">The sequence shown here is derived from an EMBL/GenBank/DDBJ whole genome shotgun (WGS) entry which is preliminary data.</text>
</comment>
<dbReference type="InterPro" id="IPR006342">
    <property type="entry name" value="FkbM_mtfrase"/>
</dbReference>
<name>A0ABP9JEH1_9MICO</name>
<reference evidence="4" key="1">
    <citation type="journal article" date="2019" name="Int. J. Syst. Evol. Microbiol.">
        <title>The Global Catalogue of Microorganisms (GCM) 10K type strain sequencing project: providing services to taxonomists for standard genome sequencing and annotation.</title>
        <authorList>
            <consortium name="The Broad Institute Genomics Platform"/>
            <consortium name="The Broad Institute Genome Sequencing Center for Infectious Disease"/>
            <person name="Wu L."/>
            <person name="Ma J."/>
        </authorList>
    </citation>
    <scope>NUCLEOTIDE SEQUENCE [LARGE SCALE GENOMIC DNA]</scope>
    <source>
        <strain evidence="4">JCM 17687</strain>
    </source>
</reference>
<dbReference type="PANTHER" id="PTHR34203">
    <property type="entry name" value="METHYLTRANSFERASE, FKBM FAMILY PROTEIN"/>
    <property type="match status" value="1"/>
</dbReference>
<feature type="domain" description="Methyltransferase FkbM" evidence="2">
    <location>
        <begin position="95"/>
        <end position="258"/>
    </location>
</feature>
<evidence type="ECO:0000313" key="3">
    <source>
        <dbReference type="EMBL" id="GAA5027058.1"/>
    </source>
</evidence>
<dbReference type="Gene3D" id="3.40.50.150">
    <property type="entry name" value="Vaccinia Virus protein VP39"/>
    <property type="match status" value="1"/>
</dbReference>
<dbReference type="InterPro" id="IPR052514">
    <property type="entry name" value="SAM-dependent_MTase"/>
</dbReference>